<feature type="domain" description="Apple" evidence="2">
    <location>
        <begin position="21"/>
        <end position="75"/>
    </location>
</feature>
<evidence type="ECO:0000313" key="4">
    <source>
        <dbReference type="Proteomes" id="UP000024635"/>
    </source>
</evidence>
<comment type="caution">
    <text evidence="3">The sequence shown here is derived from an EMBL/GenBank/DDBJ whole genome shotgun (WGS) entry which is preliminary data.</text>
</comment>
<reference evidence="4" key="1">
    <citation type="journal article" date="2015" name="Nat. Genet.">
        <title>The genome and transcriptome of the zoonotic hookworm Ancylostoma ceylanicum identify infection-specific gene families.</title>
        <authorList>
            <person name="Schwarz E.M."/>
            <person name="Hu Y."/>
            <person name="Antoshechkin I."/>
            <person name="Miller M.M."/>
            <person name="Sternberg P.W."/>
            <person name="Aroian R.V."/>
        </authorList>
    </citation>
    <scope>NUCLEOTIDE SEQUENCE</scope>
    <source>
        <strain evidence="4">HY135</strain>
    </source>
</reference>
<accession>A0A016WEZ6</accession>
<name>A0A016WEZ6_9BILA</name>
<dbReference type="InterPro" id="IPR003609">
    <property type="entry name" value="Pan_app"/>
</dbReference>
<organism evidence="3 4">
    <name type="scientific">Ancylostoma ceylanicum</name>
    <dbReference type="NCBI Taxonomy" id="53326"/>
    <lineage>
        <taxon>Eukaryota</taxon>
        <taxon>Metazoa</taxon>
        <taxon>Ecdysozoa</taxon>
        <taxon>Nematoda</taxon>
        <taxon>Chromadorea</taxon>
        <taxon>Rhabditida</taxon>
        <taxon>Rhabditina</taxon>
        <taxon>Rhabditomorpha</taxon>
        <taxon>Strongyloidea</taxon>
        <taxon>Ancylostomatidae</taxon>
        <taxon>Ancylostomatinae</taxon>
        <taxon>Ancylostoma</taxon>
    </lineage>
</organism>
<dbReference type="EMBL" id="JARK01000318">
    <property type="protein sequence ID" value="EYC38409.1"/>
    <property type="molecule type" value="Genomic_DNA"/>
</dbReference>
<dbReference type="AlphaFoldDB" id="A0A016WEZ6"/>
<feature type="chain" id="PRO_5001494557" description="Apple domain-containing protein" evidence="1">
    <location>
        <begin position="20"/>
        <end position="75"/>
    </location>
</feature>
<evidence type="ECO:0000259" key="2">
    <source>
        <dbReference type="PROSITE" id="PS50948"/>
    </source>
</evidence>
<sequence length="75" mass="8333">MMHLLEVAVLLAFVTTAQGGCTLTLINDVKNFRGETVDAFNAKNVLQCARLCYDANKCDAMIFDKVCYQSCFIFA</sequence>
<keyword evidence="1" id="KW-0732">Signal</keyword>
<proteinExistence type="predicted"/>
<feature type="signal peptide" evidence="1">
    <location>
        <begin position="1"/>
        <end position="19"/>
    </location>
</feature>
<dbReference type="Proteomes" id="UP000024635">
    <property type="component" value="Unassembled WGS sequence"/>
</dbReference>
<keyword evidence="4" id="KW-1185">Reference proteome</keyword>
<dbReference type="PROSITE" id="PS50948">
    <property type="entry name" value="PAN"/>
    <property type="match status" value="1"/>
</dbReference>
<evidence type="ECO:0000256" key="1">
    <source>
        <dbReference type="SAM" id="SignalP"/>
    </source>
</evidence>
<evidence type="ECO:0000313" key="3">
    <source>
        <dbReference type="EMBL" id="EYC38409.1"/>
    </source>
</evidence>
<gene>
    <name evidence="3" type="primary">Acey_s0718.g1796</name>
    <name evidence="3" type="ORF">Y032_0718g1796</name>
</gene>
<protein>
    <recommendedName>
        <fullName evidence="2">Apple domain-containing protein</fullName>
    </recommendedName>
</protein>